<evidence type="ECO:0000313" key="8">
    <source>
        <dbReference type="Proteomes" id="UP000029556"/>
    </source>
</evidence>
<comment type="subunit">
    <text evidence="2">Monomer.</text>
</comment>
<dbReference type="Gene3D" id="3.30.2080.10">
    <property type="entry name" value="GH92 mannosidase domain"/>
    <property type="match status" value="1"/>
</dbReference>
<name>A0A096BKS8_9BACT</name>
<accession>A0A096BKS8</accession>
<dbReference type="GO" id="GO:0005975">
    <property type="term" value="P:carbohydrate metabolic process"/>
    <property type="evidence" value="ECO:0007669"/>
    <property type="project" value="InterPro"/>
</dbReference>
<dbReference type="PANTHER" id="PTHR12143:SF39">
    <property type="entry name" value="SECRETED PROTEIN"/>
    <property type="match status" value="1"/>
</dbReference>
<evidence type="ECO:0000256" key="2">
    <source>
        <dbReference type="ARBA" id="ARBA00011245"/>
    </source>
</evidence>
<dbReference type="PROSITE" id="PS51257">
    <property type="entry name" value="PROKAR_LIPOPROTEIN"/>
    <property type="match status" value="1"/>
</dbReference>
<dbReference type="Pfam" id="PF07971">
    <property type="entry name" value="Glyco_hydro_92"/>
    <property type="match status" value="1"/>
</dbReference>
<dbReference type="Gene3D" id="2.70.98.10">
    <property type="match status" value="1"/>
</dbReference>
<proteinExistence type="predicted"/>
<dbReference type="Pfam" id="PF17678">
    <property type="entry name" value="Glyco_hydro_92N"/>
    <property type="match status" value="1"/>
</dbReference>
<keyword evidence="3" id="KW-0106">Calcium</keyword>
<evidence type="ECO:0000256" key="1">
    <source>
        <dbReference type="ARBA" id="ARBA00001913"/>
    </source>
</evidence>
<dbReference type="SUPFAM" id="SSF48208">
    <property type="entry name" value="Six-hairpin glycosidases"/>
    <property type="match status" value="1"/>
</dbReference>
<dbReference type="InterPro" id="IPR005887">
    <property type="entry name" value="GH92_a_mannosidase_put"/>
</dbReference>
<feature type="domain" description="Glycosyl hydrolase family 92" evidence="5">
    <location>
        <begin position="286"/>
        <end position="779"/>
    </location>
</feature>
<dbReference type="NCBIfam" id="TIGR01180">
    <property type="entry name" value="aman2_put"/>
    <property type="match status" value="1"/>
</dbReference>
<dbReference type="InterPro" id="IPR008928">
    <property type="entry name" value="6-hairpin_glycosidase_sf"/>
</dbReference>
<dbReference type="Proteomes" id="UP000029556">
    <property type="component" value="Unassembled WGS sequence"/>
</dbReference>
<dbReference type="InterPro" id="IPR050883">
    <property type="entry name" value="PNGase"/>
</dbReference>
<dbReference type="AlphaFoldDB" id="A0A096BKS8"/>
<feature type="domain" description="Glycosyl hydrolase family 92 N-terminal" evidence="6">
    <location>
        <begin position="34"/>
        <end position="280"/>
    </location>
</feature>
<evidence type="ECO:0000259" key="6">
    <source>
        <dbReference type="Pfam" id="PF17678"/>
    </source>
</evidence>
<feature type="signal peptide" evidence="4">
    <location>
        <begin position="1"/>
        <end position="22"/>
    </location>
</feature>
<evidence type="ECO:0000259" key="5">
    <source>
        <dbReference type="Pfam" id="PF07971"/>
    </source>
</evidence>
<sequence>MRKISMALLAFAGIFGMMSCTKTDNATTEDLTNYVEPRIGTAHCRYFHMAPGALPFGMAKPGPSTNGHYGNKSGWEATGYDYRDTSIEGFPCLHEFQIGGITLMPTVGKLFTVPGDTAMTGERKGYRSRFSHDDEVATAGYYSVLLKDYNVTAEMTATTRVAFQRYTFPASKESRILFDIGNRQGESGAVKDASVQIKDNGTVVEGWVITLPEYVKKYQPGAEVPLYFHAVIDKKPVGVGTFNGETVKADSLSTTGLGAGAYLTFETTDQEKITVKVGVSYTSVENARKNLEAEAHDLAFDEAKQQSHDTWNEHLSRIAVETTNKDDKVKFYTGLYHAILGRGIASDVNGAYPKHDGTVGQIEMKDGKPAFNLYNTDAMWGAQWNLNQVWIMAYPEHMSDFISSHLQVYKDSGWLGDGLANSRYVSGVGTNQLSLMIAAAYACGIRDFDVNLAYEACRKNELDGENRPFGAGKTDTKLFVEHGYVPHQDTGEGSDEMFMFSASHTLEYAFGAWATAQMAKALGKTDDYKKLMDLSKGWERIYDTSTNFVRPKKADGSFIENFDPMQVWRGFQEGNAWQYTFYAPHDAKALVAKVGAEEFNNRLDSIFTQSQKLIFSGGTEVGAFAGLKTLYNQGNQPCLHISWMFNEAGKPSHTQKWVRAILDEFYGTDGIHGYGYGQDEDQGQLGAWFVQSSIGMFDVKGLTAEQPSFGLGSPLFDKITIRLNKDYYKGDKFVINVSNNSKENIYVQEYKLNGKTLDSTYLPFATFAEGGTLDVTMGNTPKDHY</sequence>
<dbReference type="Gene3D" id="1.20.1050.60">
    <property type="entry name" value="alpha-1,2-mannosidase"/>
    <property type="match status" value="1"/>
</dbReference>
<dbReference type="InterPro" id="IPR012939">
    <property type="entry name" value="Glyco_hydro_92"/>
</dbReference>
<comment type="cofactor">
    <cofactor evidence="1">
        <name>Ca(2+)</name>
        <dbReference type="ChEBI" id="CHEBI:29108"/>
    </cofactor>
</comment>
<comment type="caution">
    <text evidence="7">The sequence shown here is derived from an EMBL/GenBank/DDBJ whole genome shotgun (WGS) entry which is preliminary data.</text>
</comment>
<dbReference type="EMBL" id="JRNN01000078">
    <property type="protein sequence ID" value="KGF33744.1"/>
    <property type="molecule type" value="Genomic_DNA"/>
</dbReference>
<dbReference type="GO" id="GO:0000224">
    <property type="term" value="F:peptide-N4-(N-acetyl-beta-glucosaminyl)asparagine amidase activity"/>
    <property type="evidence" value="ECO:0007669"/>
    <property type="project" value="TreeGrafter"/>
</dbReference>
<evidence type="ECO:0000313" key="7">
    <source>
        <dbReference type="EMBL" id="KGF33744.1"/>
    </source>
</evidence>
<dbReference type="Gene3D" id="1.20.1610.10">
    <property type="entry name" value="alpha-1,2-mannosidases domains"/>
    <property type="match status" value="1"/>
</dbReference>
<feature type="chain" id="PRO_5001916337" evidence="4">
    <location>
        <begin position="23"/>
        <end position="785"/>
    </location>
</feature>
<dbReference type="InterPro" id="IPR041371">
    <property type="entry name" value="GH92_N"/>
</dbReference>
<dbReference type="PANTHER" id="PTHR12143">
    <property type="entry name" value="PEPTIDE N-GLYCANASE PNGASE -RELATED"/>
    <property type="match status" value="1"/>
</dbReference>
<keyword evidence="4" id="KW-0732">Signal</keyword>
<evidence type="ECO:0000256" key="4">
    <source>
        <dbReference type="SAM" id="SignalP"/>
    </source>
</evidence>
<evidence type="ECO:0000256" key="3">
    <source>
        <dbReference type="ARBA" id="ARBA00022837"/>
    </source>
</evidence>
<reference evidence="7 8" key="1">
    <citation type="submission" date="2014-07" db="EMBL/GenBank/DDBJ databases">
        <authorList>
            <person name="McCorrison J."/>
            <person name="Sanka R."/>
            <person name="Torralba M."/>
            <person name="Gillis M."/>
            <person name="Haft D.H."/>
            <person name="Methe B."/>
            <person name="Sutton G."/>
            <person name="Nelson K.E."/>
        </authorList>
    </citation>
    <scope>NUCLEOTIDE SEQUENCE [LARGE SCALE GENOMIC DNA]</scope>
    <source>
        <strain evidence="7 8">DNF00853</strain>
    </source>
</reference>
<dbReference type="GO" id="GO:0005829">
    <property type="term" value="C:cytosol"/>
    <property type="evidence" value="ECO:0007669"/>
    <property type="project" value="TreeGrafter"/>
</dbReference>
<dbReference type="GO" id="GO:0006516">
    <property type="term" value="P:glycoprotein catabolic process"/>
    <property type="evidence" value="ECO:0007669"/>
    <property type="project" value="TreeGrafter"/>
</dbReference>
<dbReference type="OrthoDB" id="9762711at2"/>
<dbReference type="RefSeq" id="WP_036874032.1">
    <property type="nucleotide sequence ID" value="NZ_JRNN01000078.1"/>
</dbReference>
<dbReference type="GO" id="GO:0030246">
    <property type="term" value="F:carbohydrate binding"/>
    <property type="evidence" value="ECO:0007669"/>
    <property type="project" value="InterPro"/>
</dbReference>
<protein>
    <submittedName>
        <fullName evidence="7">Alpha-mannosidase</fullName>
    </submittedName>
</protein>
<organism evidence="7 8">
    <name type="scientific">Hoylesella buccalis DNF00853</name>
    <dbReference type="NCBI Taxonomy" id="1401074"/>
    <lineage>
        <taxon>Bacteria</taxon>
        <taxon>Pseudomonadati</taxon>
        <taxon>Bacteroidota</taxon>
        <taxon>Bacteroidia</taxon>
        <taxon>Bacteroidales</taxon>
        <taxon>Prevotellaceae</taxon>
        <taxon>Hoylesella</taxon>
    </lineage>
</organism>
<gene>
    <name evidence="7" type="ORF">HMPREF2137_09975</name>
</gene>
<dbReference type="InterPro" id="IPR014718">
    <property type="entry name" value="GH-type_carb-bd"/>
</dbReference>